<feature type="non-terminal residue" evidence="12">
    <location>
        <position position="1"/>
    </location>
</feature>
<evidence type="ECO:0000256" key="2">
    <source>
        <dbReference type="ARBA" id="ARBA00022771"/>
    </source>
</evidence>
<evidence type="ECO:0000259" key="10">
    <source>
        <dbReference type="PROSITE" id="PS51030"/>
    </source>
</evidence>
<dbReference type="InterPro" id="IPR013088">
    <property type="entry name" value="Znf_NHR/GATA"/>
</dbReference>
<keyword evidence="3" id="KW-0862">Zinc</keyword>
<evidence type="ECO:0000256" key="9">
    <source>
        <dbReference type="SAM" id="MobiDB-lite"/>
    </source>
</evidence>
<feature type="domain" description="Nuclear receptor" evidence="10">
    <location>
        <begin position="30"/>
        <end position="68"/>
    </location>
</feature>
<dbReference type="EMBL" id="CP111023">
    <property type="protein sequence ID" value="WAR22462.1"/>
    <property type="molecule type" value="Genomic_DNA"/>
</dbReference>
<protein>
    <submittedName>
        <fullName evidence="12">VDR-like protein</fullName>
    </submittedName>
</protein>
<organism evidence="12 13">
    <name type="scientific">Mya arenaria</name>
    <name type="common">Soft-shell clam</name>
    <dbReference type="NCBI Taxonomy" id="6604"/>
    <lineage>
        <taxon>Eukaryota</taxon>
        <taxon>Metazoa</taxon>
        <taxon>Spiralia</taxon>
        <taxon>Lophotrochozoa</taxon>
        <taxon>Mollusca</taxon>
        <taxon>Bivalvia</taxon>
        <taxon>Autobranchia</taxon>
        <taxon>Heteroconchia</taxon>
        <taxon>Euheterodonta</taxon>
        <taxon>Imparidentia</taxon>
        <taxon>Neoheterodontei</taxon>
        <taxon>Myida</taxon>
        <taxon>Myoidea</taxon>
        <taxon>Myidae</taxon>
        <taxon>Mya</taxon>
    </lineage>
</organism>
<feature type="compositionally biased region" description="Pro residues" evidence="9">
    <location>
        <begin position="108"/>
        <end position="117"/>
    </location>
</feature>
<evidence type="ECO:0000313" key="12">
    <source>
        <dbReference type="EMBL" id="WAR22462.1"/>
    </source>
</evidence>
<dbReference type="InterPro" id="IPR001628">
    <property type="entry name" value="Znf_hrmn_rcpt"/>
</dbReference>
<evidence type="ECO:0000256" key="5">
    <source>
        <dbReference type="ARBA" id="ARBA00023125"/>
    </source>
</evidence>
<dbReference type="Proteomes" id="UP001164746">
    <property type="component" value="Chromosome 12"/>
</dbReference>
<keyword evidence="13" id="KW-1185">Reference proteome</keyword>
<dbReference type="Gene3D" id="3.30.50.10">
    <property type="entry name" value="Erythroid Transcription Factor GATA-1, subunit A"/>
    <property type="match status" value="1"/>
</dbReference>
<evidence type="ECO:0000256" key="6">
    <source>
        <dbReference type="ARBA" id="ARBA00023163"/>
    </source>
</evidence>
<keyword evidence="7" id="KW-0675">Receptor</keyword>
<keyword evidence="6" id="KW-0804">Transcription</keyword>
<evidence type="ECO:0000256" key="7">
    <source>
        <dbReference type="ARBA" id="ARBA00023170"/>
    </source>
</evidence>
<keyword evidence="5" id="KW-0238">DNA-binding</keyword>
<keyword evidence="8" id="KW-0539">Nucleus</keyword>
<evidence type="ECO:0000256" key="3">
    <source>
        <dbReference type="ARBA" id="ARBA00022833"/>
    </source>
</evidence>
<accession>A0ABY7FJY8</accession>
<feature type="region of interest" description="Disordered" evidence="9">
    <location>
        <begin position="73"/>
        <end position="153"/>
    </location>
</feature>
<keyword evidence="1" id="KW-0479">Metal-binding</keyword>
<evidence type="ECO:0000256" key="4">
    <source>
        <dbReference type="ARBA" id="ARBA00023015"/>
    </source>
</evidence>
<sequence>MLVEAILDKMGFNIGIVSFVAKCCKKMFVFTCSFEGNCKLDPHTRKFCSGCRLKKCVDVGMKKEWILSDDQLAKRRKKSEHSPSSSDDRQFLSPTDPHMTLPPHLGGAPPPMGYPPPHKIDLYSPTGSSSDGEINSTSYMSDSTENSSLSSPQAAPYLSFSPSMVKKEHNEESYTFRPVPPEIVLEIQKLEMEYRSVFDAGYSVDQAKKMVSVDLEIEFFPLLPITLISKINFEIKTYPYRFICKT</sequence>
<gene>
    <name evidence="11" type="ORF">MAR_016426</name>
    <name evidence="12" type="ORF">MAR_016436</name>
</gene>
<feature type="compositionally biased region" description="Polar residues" evidence="9">
    <location>
        <begin position="125"/>
        <end position="153"/>
    </location>
</feature>
<proteinExistence type="predicted"/>
<dbReference type="InterPro" id="IPR050234">
    <property type="entry name" value="Nuclear_hormone_rcpt_NR1"/>
</dbReference>
<keyword evidence="2" id="KW-0863">Zinc-finger</keyword>
<dbReference type="SMART" id="SM00399">
    <property type="entry name" value="ZnF_C4"/>
    <property type="match status" value="1"/>
</dbReference>
<evidence type="ECO:0000313" key="13">
    <source>
        <dbReference type="Proteomes" id="UP001164746"/>
    </source>
</evidence>
<evidence type="ECO:0000256" key="8">
    <source>
        <dbReference type="ARBA" id="ARBA00023242"/>
    </source>
</evidence>
<dbReference type="EMBL" id="CP111023">
    <property type="protein sequence ID" value="WAR22452.1"/>
    <property type="molecule type" value="Genomic_DNA"/>
</dbReference>
<name>A0ABY7FJY8_MYAAR</name>
<dbReference type="PROSITE" id="PS51030">
    <property type="entry name" value="NUCLEAR_REC_DBD_2"/>
    <property type="match status" value="1"/>
</dbReference>
<dbReference type="PANTHER" id="PTHR24082">
    <property type="entry name" value="NUCLEAR HORMONE RECEPTOR"/>
    <property type="match status" value="1"/>
</dbReference>
<dbReference type="Pfam" id="PF00105">
    <property type="entry name" value="zf-C4"/>
    <property type="match status" value="1"/>
</dbReference>
<keyword evidence="4" id="KW-0805">Transcription regulation</keyword>
<dbReference type="PANTHER" id="PTHR24082:SF283">
    <property type="entry name" value="NUCLEAR HORMONE RECEPTOR HR96"/>
    <property type="match status" value="1"/>
</dbReference>
<evidence type="ECO:0000313" key="11">
    <source>
        <dbReference type="EMBL" id="WAR22452.1"/>
    </source>
</evidence>
<dbReference type="SUPFAM" id="SSF57716">
    <property type="entry name" value="Glucocorticoid receptor-like (DNA-binding domain)"/>
    <property type="match status" value="1"/>
</dbReference>
<evidence type="ECO:0000256" key="1">
    <source>
        <dbReference type="ARBA" id="ARBA00022723"/>
    </source>
</evidence>
<reference evidence="12" key="1">
    <citation type="submission" date="2022-11" db="EMBL/GenBank/DDBJ databases">
        <title>Centuries of genome instability and evolution in soft-shell clam transmissible cancer (bioRxiv).</title>
        <authorList>
            <person name="Hart S.F.M."/>
            <person name="Yonemitsu M.A."/>
            <person name="Giersch R.M."/>
            <person name="Beal B.F."/>
            <person name="Arriagada G."/>
            <person name="Davis B.W."/>
            <person name="Ostrander E.A."/>
            <person name="Goff S.P."/>
            <person name="Metzger M.J."/>
        </authorList>
    </citation>
    <scope>NUCLEOTIDE SEQUENCE</scope>
    <source>
        <strain evidence="12">MELC-2E11</strain>
        <tissue evidence="12">Siphon/mantle</tissue>
    </source>
</reference>